<keyword evidence="3" id="KW-1185">Reference proteome</keyword>
<dbReference type="EMBL" id="NHOQ01000140">
    <property type="protein sequence ID" value="PWA32782.1"/>
    <property type="molecule type" value="Genomic_DNA"/>
</dbReference>
<dbReference type="STRING" id="33528.ENSGAFP00000005785"/>
<reference evidence="2 3" key="1">
    <citation type="journal article" date="2018" name="G3 (Bethesda)">
        <title>A High-Quality Reference Genome for the Invasive Mosquitofish Gambusia affinis Using a Chicago Library.</title>
        <authorList>
            <person name="Hoffberg S.L."/>
            <person name="Troendle N.J."/>
            <person name="Glenn T.C."/>
            <person name="Mahmud O."/>
            <person name="Louha S."/>
            <person name="Chalopin D."/>
            <person name="Bennetzen J.L."/>
            <person name="Mauricio R."/>
        </authorList>
    </citation>
    <scope>NUCLEOTIDE SEQUENCE [LARGE SCALE GENOMIC DNA]</scope>
    <source>
        <strain evidence="2">NE01/NJP1002.9</strain>
        <tissue evidence="2">Muscle</tissue>
    </source>
</reference>
<evidence type="ECO:0000313" key="2">
    <source>
        <dbReference type="EMBL" id="PWA32782.1"/>
    </source>
</evidence>
<accession>A0A315W9I1</accession>
<dbReference type="GO" id="GO:0008017">
    <property type="term" value="F:microtubule binding"/>
    <property type="evidence" value="ECO:0007669"/>
    <property type="project" value="InterPro"/>
</dbReference>
<dbReference type="PANTHER" id="PTHR18935:SF9">
    <property type="entry name" value="JANUS KINASE AND MICROTUBULE-INTERACTING PROTEIN 3"/>
    <property type="match status" value="1"/>
</dbReference>
<dbReference type="GO" id="GO:0019900">
    <property type="term" value="F:kinase binding"/>
    <property type="evidence" value="ECO:0007669"/>
    <property type="project" value="InterPro"/>
</dbReference>
<proteinExistence type="predicted"/>
<name>A0A315W9I1_GAMAF</name>
<dbReference type="InterPro" id="IPR024836">
    <property type="entry name" value="JAKMIP"/>
</dbReference>
<feature type="coiled-coil region" evidence="1">
    <location>
        <begin position="18"/>
        <end position="59"/>
    </location>
</feature>
<protein>
    <recommendedName>
        <fullName evidence="4">Janus kinase and microtubule-interacting protein C-terminal domain-containing protein</fullName>
    </recommendedName>
</protein>
<dbReference type="Proteomes" id="UP000250572">
    <property type="component" value="Unassembled WGS sequence"/>
</dbReference>
<sequence length="255" mass="29312">MSKRGVAGRGKGERPDAMATLQAANEELRAKLTEIQIELQQEKNKVSRLEREKSQELKAEHNRTTVTLTELKTKLHEEKQKELAVTRETLLRQHEMELMRVIKIKDGEIQRLNGLVQNLRDGSTDKVRSALMGEMEEARRSWETERCRLQQEVQELRGAKKHAEETVALAQQACQARAAELRSAHHQHQEELHRTKRDCEREIRRLVGGAVAQTQFALLLTAELPGQTGNSCYFIYLLRFLQVSKHMKKSKSSNS</sequence>
<feature type="non-terminal residue" evidence="2">
    <location>
        <position position="255"/>
    </location>
</feature>
<keyword evidence="1" id="KW-0175">Coiled coil</keyword>
<comment type="caution">
    <text evidence="2">The sequence shown here is derived from an EMBL/GenBank/DDBJ whole genome shotgun (WGS) entry which is preliminary data.</text>
</comment>
<feature type="coiled-coil region" evidence="1">
    <location>
        <begin position="153"/>
        <end position="198"/>
    </location>
</feature>
<evidence type="ECO:0008006" key="4">
    <source>
        <dbReference type="Google" id="ProtNLM"/>
    </source>
</evidence>
<gene>
    <name evidence="2" type="ORF">CCH79_00020400</name>
</gene>
<evidence type="ECO:0000256" key="1">
    <source>
        <dbReference type="SAM" id="Coils"/>
    </source>
</evidence>
<organism evidence="2 3">
    <name type="scientific">Gambusia affinis</name>
    <name type="common">Western mosquitofish</name>
    <name type="synonym">Heterandria affinis</name>
    <dbReference type="NCBI Taxonomy" id="33528"/>
    <lineage>
        <taxon>Eukaryota</taxon>
        <taxon>Metazoa</taxon>
        <taxon>Chordata</taxon>
        <taxon>Craniata</taxon>
        <taxon>Vertebrata</taxon>
        <taxon>Euteleostomi</taxon>
        <taxon>Actinopterygii</taxon>
        <taxon>Neopterygii</taxon>
        <taxon>Teleostei</taxon>
        <taxon>Neoteleostei</taxon>
        <taxon>Acanthomorphata</taxon>
        <taxon>Ovalentaria</taxon>
        <taxon>Atherinomorphae</taxon>
        <taxon>Cyprinodontiformes</taxon>
        <taxon>Poeciliidae</taxon>
        <taxon>Poeciliinae</taxon>
        <taxon>Gambusia</taxon>
    </lineage>
</organism>
<evidence type="ECO:0000313" key="3">
    <source>
        <dbReference type="Proteomes" id="UP000250572"/>
    </source>
</evidence>
<dbReference type="AlphaFoldDB" id="A0A315W9I1"/>
<dbReference type="PANTHER" id="PTHR18935">
    <property type="entry name" value="GOLGIN SUBFAMILY A MEMBER 4-LIKE ISOFORM X1"/>
    <property type="match status" value="1"/>
</dbReference>